<evidence type="ECO:0000256" key="3">
    <source>
        <dbReference type="ARBA" id="ARBA00022475"/>
    </source>
</evidence>
<evidence type="ECO:0000256" key="4">
    <source>
        <dbReference type="ARBA" id="ARBA00022692"/>
    </source>
</evidence>
<evidence type="ECO:0000256" key="7">
    <source>
        <dbReference type="RuleBase" id="RU363032"/>
    </source>
</evidence>
<sequence>MRRLLTLGRSLLPVLLLLATWEALAQSGWIPVQMLPTPQAVLQAGVELWQNGELQEHLQLSLSRLAIGFGTGAAGGIAFGIALALSRNVRDFCQPLFELLRHLPTVALVPAFILLFGVDETLKILIVAKGVFFTVAVAVRDGVQDVPRAWFEVGTLYKLSPLRLLRSLVLPAATPAMLTGLRTGLARSWMLLVLTEQLAAEQGIGQLMEFGRQMFRMDQVLLCIVLTATIGYALDRLLQLIEQRLLRWRA</sequence>
<dbReference type="SUPFAM" id="SSF161098">
    <property type="entry name" value="MetI-like"/>
    <property type="match status" value="1"/>
</dbReference>
<dbReference type="GO" id="GO:0055085">
    <property type="term" value="P:transmembrane transport"/>
    <property type="evidence" value="ECO:0007669"/>
    <property type="project" value="InterPro"/>
</dbReference>
<keyword evidence="5 7" id="KW-1133">Transmembrane helix</keyword>
<dbReference type="PROSITE" id="PS50928">
    <property type="entry name" value="ABC_TM1"/>
    <property type="match status" value="1"/>
</dbReference>
<evidence type="ECO:0000259" key="8">
    <source>
        <dbReference type="PROSITE" id="PS50928"/>
    </source>
</evidence>
<dbReference type="Pfam" id="PF00528">
    <property type="entry name" value="BPD_transp_1"/>
    <property type="match status" value="1"/>
</dbReference>
<gene>
    <name evidence="9" type="ORF">GTP46_08625</name>
</gene>
<feature type="transmembrane region" description="Helical" evidence="7">
    <location>
        <begin position="99"/>
        <end position="118"/>
    </location>
</feature>
<dbReference type="PANTHER" id="PTHR30151:SF39">
    <property type="entry name" value="ABC TRANSPORTER PERMEASE PROTEIN"/>
    <property type="match status" value="1"/>
</dbReference>
<dbReference type="GO" id="GO:0010438">
    <property type="term" value="P:cellular response to sulfur starvation"/>
    <property type="evidence" value="ECO:0007669"/>
    <property type="project" value="TreeGrafter"/>
</dbReference>
<keyword evidence="4 7" id="KW-0812">Transmembrane</keyword>
<evidence type="ECO:0000256" key="6">
    <source>
        <dbReference type="ARBA" id="ARBA00023136"/>
    </source>
</evidence>
<dbReference type="CDD" id="cd06261">
    <property type="entry name" value="TM_PBP2"/>
    <property type="match status" value="1"/>
</dbReference>
<dbReference type="EMBL" id="WWCN01000004">
    <property type="protein sequence ID" value="MYM22710.1"/>
    <property type="molecule type" value="Genomic_DNA"/>
</dbReference>
<comment type="similarity">
    <text evidence="7">Belongs to the binding-protein-dependent transport system permease family.</text>
</comment>
<evidence type="ECO:0000313" key="10">
    <source>
        <dbReference type="Proteomes" id="UP000479335"/>
    </source>
</evidence>
<evidence type="ECO:0000256" key="5">
    <source>
        <dbReference type="ARBA" id="ARBA00022989"/>
    </source>
</evidence>
<evidence type="ECO:0000256" key="1">
    <source>
        <dbReference type="ARBA" id="ARBA00004651"/>
    </source>
</evidence>
<protein>
    <submittedName>
        <fullName evidence="9">ABC transporter permease subunit</fullName>
    </submittedName>
</protein>
<dbReference type="Proteomes" id="UP000479335">
    <property type="component" value="Unassembled WGS sequence"/>
</dbReference>
<dbReference type="PANTHER" id="PTHR30151">
    <property type="entry name" value="ALKANE SULFONATE ABC TRANSPORTER-RELATED, MEMBRANE SUBUNIT"/>
    <property type="match status" value="1"/>
</dbReference>
<accession>A0A6L8K641</accession>
<reference evidence="9 10" key="1">
    <citation type="submission" date="2019-12" db="EMBL/GenBank/DDBJ databases">
        <title>Novel species isolated from a subtropical stream in China.</title>
        <authorList>
            <person name="Lu H."/>
        </authorList>
    </citation>
    <scope>NUCLEOTIDE SEQUENCE [LARGE SCALE GENOMIC DNA]</scope>
    <source>
        <strain evidence="9 10">FT135W</strain>
    </source>
</reference>
<evidence type="ECO:0000313" key="9">
    <source>
        <dbReference type="EMBL" id="MYM22710.1"/>
    </source>
</evidence>
<comment type="caution">
    <text evidence="9">The sequence shown here is derived from an EMBL/GenBank/DDBJ whole genome shotgun (WGS) entry which is preliminary data.</text>
</comment>
<feature type="domain" description="ABC transmembrane type-1" evidence="8">
    <location>
        <begin position="58"/>
        <end position="238"/>
    </location>
</feature>
<comment type="subcellular location">
    <subcellularLocation>
        <location evidence="1 7">Cell membrane</location>
        <topology evidence="1 7">Multi-pass membrane protein</topology>
    </subcellularLocation>
</comment>
<keyword evidence="10" id="KW-1185">Reference proteome</keyword>
<name>A0A6L8K641_9BURK</name>
<proteinExistence type="inferred from homology"/>
<keyword evidence="3" id="KW-1003">Cell membrane</keyword>
<dbReference type="Gene3D" id="1.10.3720.10">
    <property type="entry name" value="MetI-like"/>
    <property type="match status" value="1"/>
</dbReference>
<dbReference type="GO" id="GO:0005886">
    <property type="term" value="C:plasma membrane"/>
    <property type="evidence" value="ECO:0007669"/>
    <property type="project" value="UniProtKB-SubCell"/>
</dbReference>
<organism evidence="9 10">
    <name type="scientific">Duganella flavida</name>
    <dbReference type="NCBI Taxonomy" id="2692175"/>
    <lineage>
        <taxon>Bacteria</taxon>
        <taxon>Pseudomonadati</taxon>
        <taxon>Pseudomonadota</taxon>
        <taxon>Betaproteobacteria</taxon>
        <taxon>Burkholderiales</taxon>
        <taxon>Oxalobacteraceae</taxon>
        <taxon>Telluria group</taxon>
        <taxon>Duganella</taxon>
    </lineage>
</organism>
<feature type="transmembrane region" description="Helical" evidence="7">
    <location>
        <begin position="65"/>
        <end position="87"/>
    </location>
</feature>
<evidence type="ECO:0000256" key="2">
    <source>
        <dbReference type="ARBA" id="ARBA00022448"/>
    </source>
</evidence>
<keyword evidence="2 7" id="KW-0813">Transport</keyword>
<keyword evidence="6 7" id="KW-0472">Membrane</keyword>
<dbReference type="InterPro" id="IPR000515">
    <property type="entry name" value="MetI-like"/>
</dbReference>
<dbReference type="InterPro" id="IPR035906">
    <property type="entry name" value="MetI-like_sf"/>
</dbReference>
<dbReference type="AlphaFoldDB" id="A0A6L8K641"/>